<comment type="caution">
    <text evidence="1">The sequence shown here is derived from an EMBL/GenBank/DDBJ whole genome shotgun (WGS) entry which is preliminary data.</text>
</comment>
<proteinExistence type="predicted"/>
<feature type="non-terminal residue" evidence="1">
    <location>
        <position position="1"/>
    </location>
</feature>
<keyword evidence="2" id="KW-1185">Reference proteome</keyword>
<evidence type="ECO:0000313" key="2">
    <source>
        <dbReference type="Proteomes" id="UP001066276"/>
    </source>
</evidence>
<name>A0AAV7MT79_PLEWA</name>
<reference evidence="1" key="1">
    <citation type="journal article" date="2022" name="bioRxiv">
        <title>Sequencing and chromosome-scale assembly of the giantPleurodeles waltlgenome.</title>
        <authorList>
            <person name="Brown T."/>
            <person name="Elewa A."/>
            <person name="Iarovenko S."/>
            <person name="Subramanian E."/>
            <person name="Araus A.J."/>
            <person name="Petzold A."/>
            <person name="Susuki M."/>
            <person name="Suzuki K.-i.T."/>
            <person name="Hayashi T."/>
            <person name="Toyoda A."/>
            <person name="Oliveira C."/>
            <person name="Osipova E."/>
            <person name="Leigh N.D."/>
            <person name="Simon A."/>
            <person name="Yun M.H."/>
        </authorList>
    </citation>
    <scope>NUCLEOTIDE SEQUENCE</scope>
    <source>
        <strain evidence="1">20211129_DDA</strain>
        <tissue evidence="1">Liver</tissue>
    </source>
</reference>
<dbReference type="AlphaFoldDB" id="A0AAV7MT79"/>
<dbReference type="EMBL" id="JANPWB010000013">
    <property type="protein sequence ID" value="KAJ1106299.1"/>
    <property type="molecule type" value="Genomic_DNA"/>
</dbReference>
<protein>
    <submittedName>
        <fullName evidence="1">Uncharacterized protein</fullName>
    </submittedName>
</protein>
<dbReference type="Proteomes" id="UP001066276">
    <property type="component" value="Chromosome 9"/>
</dbReference>
<evidence type="ECO:0000313" key="1">
    <source>
        <dbReference type="EMBL" id="KAJ1106299.1"/>
    </source>
</evidence>
<gene>
    <name evidence="1" type="ORF">NDU88_003700</name>
</gene>
<sequence length="56" mass="6255">HCPEFASMPGGHSTIETRVVMVPRKMQPVHGCRDDLDLGVSRVTNVCYAVEQSVWQ</sequence>
<accession>A0AAV7MT79</accession>
<organism evidence="1 2">
    <name type="scientific">Pleurodeles waltl</name>
    <name type="common">Iberian ribbed newt</name>
    <dbReference type="NCBI Taxonomy" id="8319"/>
    <lineage>
        <taxon>Eukaryota</taxon>
        <taxon>Metazoa</taxon>
        <taxon>Chordata</taxon>
        <taxon>Craniata</taxon>
        <taxon>Vertebrata</taxon>
        <taxon>Euteleostomi</taxon>
        <taxon>Amphibia</taxon>
        <taxon>Batrachia</taxon>
        <taxon>Caudata</taxon>
        <taxon>Salamandroidea</taxon>
        <taxon>Salamandridae</taxon>
        <taxon>Pleurodelinae</taxon>
        <taxon>Pleurodeles</taxon>
    </lineage>
</organism>
<feature type="non-terminal residue" evidence="1">
    <location>
        <position position="56"/>
    </location>
</feature>